<sequence>MTAPVPVDLGGRSPWSILPPLCLGFFMIMVDTTIVNIAVPTLQEAFDASLVTVGWVNSAYLLTFAVLLLVTGRLGDRFGPRPVFVTGLVVFTLASLACGLAGSVGVLIVARAVQGVGGALMTPQTMAMITRVFPAQKRGAALGVWGSVAGVATITGPVLGGILVESVGWEWIFYVNIPVGLVALWLAVRTLPALPTHARTFDGPGVVLSIVGLGLLVFGLQEGGEYAWGTIVGPISVPLVIGAGVLVSAAFVLWQRHRGDDALLPLKLFVQRNFALANVAGAAVSFAMTGIFFPFTLYLQQVLGLSPLHAALVGLPGSLISGVVAPFAGRLSDRVAGKWVVFTGFVVLAASIGILATQVQPDVAVWRLVVPMLGFGVGTGLVFSPLGNLATTGLDQRNAGAGAGAFNTTRQVGGVIGSAVVVAVLTSRLASTMPAAAQDVAQDLPTELRGPFVDGFRQAAAEGLGAAGGGLDLPADVPATVADQVRAAAQAAVEAGFATAAAQTLAVTVGVLLLGAACAFAMRGGLSHVGPPATADEVGTAAR</sequence>
<proteinExistence type="predicted"/>
<gene>
    <name evidence="9" type="ORF">H9657_13055</name>
</gene>
<feature type="domain" description="Major facilitator superfamily (MFS) profile" evidence="8">
    <location>
        <begin position="17"/>
        <end position="527"/>
    </location>
</feature>
<comment type="caution">
    <text evidence="9">The sequence shown here is derived from an EMBL/GenBank/DDBJ whole genome shotgun (WGS) entry which is preliminary data.</text>
</comment>
<evidence type="ECO:0000256" key="2">
    <source>
        <dbReference type="ARBA" id="ARBA00022448"/>
    </source>
</evidence>
<reference evidence="9 10" key="1">
    <citation type="submission" date="2020-08" db="EMBL/GenBank/DDBJ databases">
        <title>A Genomic Blueprint of the Chicken Gut Microbiome.</title>
        <authorList>
            <person name="Gilroy R."/>
            <person name="Ravi A."/>
            <person name="Getino M."/>
            <person name="Pursley I."/>
            <person name="Horton D.L."/>
            <person name="Alikhan N.-F."/>
            <person name="Baker D."/>
            <person name="Gharbi K."/>
            <person name="Hall N."/>
            <person name="Watson M."/>
            <person name="Adriaenssens E.M."/>
            <person name="Foster-Nyarko E."/>
            <person name="Jarju S."/>
            <person name="Secka A."/>
            <person name="Antonio M."/>
            <person name="Oren A."/>
            <person name="Chaudhuri R."/>
            <person name="La Ragione R.M."/>
            <person name="Hildebrand F."/>
            <person name="Pallen M.J."/>
        </authorList>
    </citation>
    <scope>NUCLEOTIDE SEQUENCE [LARGE SCALE GENOMIC DNA]</scope>
    <source>
        <strain evidence="9 10">Sa3CUA2</strain>
    </source>
</reference>
<organism evidence="9 10">
    <name type="scientific">Cellulomonas avistercoris</name>
    <dbReference type="NCBI Taxonomy" id="2762242"/>
    <lineage>
        <taxon>Bacteria</taxon>
        <taxon>Bacillati</taxon>
        <taxon>Actinomycetota</taxon>
        <taxon>Actinomycetes</taxon>
        <taxon>Micrococcales</taxon>
        <taxon>Cellulomonadaceae</taxon>
        <taxon>Cellulomonas</taxon>
    </lineage>
</organism>
<dbReference type="Gene3D" id="1.20.1720.10">
    <property type="entry name" value="Multidrug resistance protein D"/>
    <property type="match status" value="1"/>
</dbReference>
<feature type="transmembrane region" description="Helical" evidence="7">
    <location>
        <begin position="365"/>
        <end position="387"/>
    </location>
</feature>
<comment type="subcellular location">
    <subcellularLocation>
        <location evidence="1">Cell membrane</location>
        <topology evidence="1">Multi-pass membrane protein</topology>
    </subcellularLocation>
</comment>
<feature type="transmembrane region" description="Helical" evidence="7">
    <location>
        <begin position="226"/>
        <end position="254"/>
    </location>
</feature>
<keyword evidence="2" id="KW-0813">Transport</keyword>
<dbReference type="CDD" id="cd17503">
    <property type="entry name" value="MFS_LmrB_MDR_like"/>
    <property type="match status" value="1"/>
</dbReference>
<protein>
    <submittedName>
        <fullName evidence="9">DHA2 family efflux MFS transporter permease subunit</fullName>
    </submittedName>
</protein>
<feature type="transmembrane region" description="Helical" evidence="7">
    <location>
        <begin position="339"/>
        <end position="359"/>
    </location>
</feature>
<keyword evidence="6 7" id="KW-0472">Membrane</keyword>
<dbReference type="InterPro" id="IPR020846">
    <property type="entry name" value="MFS_dom"/>
</dbReference>
<keyword evidence="4 7" id="KW-0812">Transmembrane</keyword>
<feature type="transmembrane region" description="Helical" evidence="7">
    <location>
        <begin position="308"/>
        <end position="327"/>
    </location>
</feature>
<dbReference type="PROSITE" id="PS50850">
    <property type="entry name" value="MFS"/>
    <property type="match status" value="1"/>
</dbReference>
<dbReference type="PANTHER" id="PTHR42718">
    <property type="entry name" value="MAJOR FACILITATOR SUPERFAMILY MULTIDRUG TRANSPORTER MFSC"/>
    <property type="match status" value="1"/>
</dbReference>
<dbReference type="Proteomes" id="UP000604241">
    <property type="component" value="Unassembled WGS sequence"/>
</dbReference>
<feature type="transmembrane region" description="Helical" evidence="7">
    <location>
        <begin position="21"/>
        <end position="42"/>
    </location>
</feature>
<keyword evidence="5 7" id="KW-1133">Transmembrane helix</keyword>
<dbReference type="InterPro" id="IPR011701">
    <property type="entry name" value="MFS"/>
</dbReference>
<name>A0ABR8QFK7_9CELL</name>
<dbReference type="Pfam" id="PF07690">
    <property type="entry name" value="MFS_1"/>
    <property type="match status" value="1"/>
</dbReference>
<dbReference type="Gene3D" id="1.20.1250.20">
    <property type="entry name" value="MFS general substrate transporter like domains"/>
    <property type="match status" value="1"/>
</dbReference>
<evidence type="ECO:0000313" key="10">
    <source>
        <dbReference type="Proteomes" id="UP000604241"/>
    </source>
</evidence>
<feature type="transmembrane region" description="Helical" evidence="7">
    <location>
        <begin position="200"/>
        <end position="220"/>
    </location>
</feature>
<evidence type="ECO:0000313" key="9">
    <source>
        <dbReference type="EMBL" id="MBD7919199.1"/>
    </source>
</evidence>
<dbReference type="InterPro" id="IPR004638">
    <property type="entry name" value="EmrB-like"/>
</dbReference>
<evidence type="ECO:0000259" key="8">
    <source>
        <dbReference type="PROSITE" id="PS50850"/>
    </source>
</evidence>
<feature type="transmembrane region" description="Helical" evidence="7">
    <location>
        <begin position="83"/>
        <end position="110"/>
    </location>
</feature>
<dbReference type="PANTHER" id="PTHR42718:SF42">
    <property type="entry name" value="EXPORT PROTEIN"/>
    <property type="match status" value="1"/>
</dbReference>
<dbReference type="PRINTS" id="PR01036">
    <property type="entry name" value="TCRTETB"/>
</dbReference>
<dbReference type="InterPro" id="IPR036259">
    <property type="entry name" value="MFS_trans_sf"/>
</dbReference>
<keyword evidence="3" id="KW-1003">Cell membrane</keyword>
<dbReference type="SUPFAM" id="SSF103473">
    <property type="entry name" value="MFS general substrate transporter"/>
    <property type="match status" value="1"/>
</dbReference>
<keyword evidence="10" id="KW-1185">Reference proteome</keyword>
<dbReference type="NCBIfam" id="TIGR00711">
    <property type="entry name" value="efflux_EmrB"/>
    <property type="match status" value="1"/>
</dbReference>
<evidence type="ECO:0000256" key="1">
    <source>
        <dbReference type="ARBA" id="ARBA00004651"/>
    </source>
</evidence>
<dbReference type="EMBL" id="JACSQV010000011">
    <property type="protein sequence ID" value="MBD7919199.1"/>
    <property type="molecule type" value="Genomic_DNA"/>
</dbReference>
<evidence type="ECO:0000256" key="6">
    <source>
        <dbReference type="ARBA" id="ARBA00023136"/>
    </source>
</evidence>
<evidence type="ECO:0000256" key="7">
    <source>
        <dbReference type="SAM" id="Phobius"/>
    </source>
</evidence>
<feature type="transmembrane region" description="Helical" evidence="7">
    <location>
        <begin position="171"/>
        <end position="188"/>
    </location>
</feature>
<feature type="transmembrane region" description="Helical" evidence="7">
    <location>
        <begin position="48"/>
        <end position="71"/>
    </location>
</feature>
<feature type="transmembrane region" description="Helical" evidence="7">
    <location>
        <begin position="275"/>
        <end position="296"/>
    </location>
</feature>
<feature type="transmembrane region" description="Helical" evidence="7">
    <location>
        <begin position="140"/>
        <end position="159"/>
    </location>
</feature>
<evidence type="ECO:0000256" key="3">
    <source>
        <dbReference type="ARBA" id="ARBA00022475"/>
    </source>
</evidence>
<accession>A0ABR8QFK7</accession>
<dbReference type="RefSeq" id="WP_191783856.1">
    <property type="nucleotide sequence ID" value="NZ_JACSQV010000011.1"/>
</dbReference>
<evidence type="ECO:0000256" key="4">
    <source>
        <dbReference type="ARBA" id="ARBA00022692"/>
    </source>
</evidence>
<evidence type="ECO:0000256" key="5">
    <source>
        <dbReference type="ARBA" id="ARBA00022989"/>
    </source>
</evidence>